<dbReference type="GO" id="GO:0071111">
    <property type="term" value="F:cyclic-guanylate-specific phosphodiesterase activity"/>
    <property type="evidence" value="ECO:0007669"/>
    <property type="project" value="InterPro"/>
</dbReference>
<dbReference type="SMART" id="SM00267">
    <property type="entry name" value="GGDEF"/>
    <property type="match status" value="1"/>
</dbReference>
<keyword evidence="5" id="KW-1185">Reference proteome</keyword>
<dbReference type="InterPro" id="IPR043128">
    <property type="entry name" value="Rev_trsase/Diguanyl_cyclase"/>
</dbReference>
<feature type="transmembrane region" description="Helical" evidence="1">
    <location>
        <begin position="206"/>
        <end position="234"/>
    </location>
</feature>
<keyword evidence="1" id="KW-1133">Transmembrane helix</keyword>
<dbReference type="Proteomes" id="UP000676325">
    <property type="component" value="Unassembled WGS sequence"/>
</dbReference>
<dbReference type="InterPro" id="IPR050706">
    <property type="entry name" value="Cyclic-di-GMP_PDE-like"/>
</dbReference>
<comment type="caution">
    <text evidence="4">The sequence shown here is derived from an EMBL/GenBank/DDBJ whole genome shotgun (WGS) entry which is preliminary data.</text>
</comment>
<dbReference type="InterPro" id="IPR000160">
    <property type="entry name" value="GGDEF_dom"/>
</dbReference>
<gene>
    <name evidence="4" type="ORF">KDK95_10965</name>
</gene>
<organism evidence="4 5">
    <name type="scientific">Actinospica acidithermotolerans</name>
    <dbReference type="NCBI Taxonomy" id="2828514"/>
    <lineage>
        <taxon>Bacteria</taxon>
        <taxon>Bacillati</taxon>
        <taxon>Actinomycetota</taxon>
        <taxon>Actinomycetes</taxon>
        <taxon>Catenulisporales</taxon>
        <taxon>Actinospicaceae</taxon>
        <taxon>Actinospica</taxon>
    </lineage>
</organism>
<dbReference type="InterPro" id="IPR035919">
    <property type="entry name" value="EAL_sf"/>
</dbReference>
<dbReference type="PROSITE" id="PS50887">
    <property type="entry name" value="GGDEF"/>
    <property type="match status" value="1"/>
</dbReference>
<accession>A0A941EA57</accession>
<dbReference type="SUPFAM" id="SSF141868">
    <property type="entry name" value="EAL domain-like"/>
    <property type="match status" value="1"/>
</dbReference>
<dbReference type="PANTHER" id="PTHR33121">
    <property type="entry name" value="CYCLIC DI-GMP PHOSPHODIESTERASE PDEF"/>
    <property type="match status" value="1"/>
</dbReference>
<feature type="transmembrane region" description="Helical" evidence="1">
    <location>
        <begin position="120"/>
        <end position="141"/>
    </location>
</feature>
<dbReference type="SMART" id="SM00052">
    <property type="entry name" value="EAL"/>
    <property type="match status" value="1"/>
</dbReference>
<dbReference type="RefSeq" id="WP_212517968.1">
    <property type="nucleotide sequence ID" value="NZ_JAGSOH010000023.1"/>
</dbReference>
<dbReference type="FunFam" id="3.20.20.450:FF:000001">
    <property type="entry name" value="Cyclic di-GMP phosphodiesterase yahA"/>
    <property type="match status" value="1"/>
</dbReference>
<dbReference type="AlphaFoldDB" id="A0A941EA57"/>
<keyword evidence="1" id="KW-0812">Transmembrane</keyword>
<dbReference type="CDD" id="cd01948">
    <property type="entry name" value="EAL"/>
    <property type="match status" value="1"/>
</dbReference>
<dbReference type="Gene3D" id="3.30.70.270">
    <property type="match status" value="1"/>
</dbReference>
<dbReference type="InterPro" id="IPR029787">
    <property type="entry name" value="Nucleotide_cyclase"/>
</dbReference>
<dbReference type="CDD" id="cd01949">
    <property type="entry name" value="GGDEF"/>
    <property type="match status" value="1"/>
</dbReference>
<dbReference type="PROSITE" id="PS50883">
    <property type="entry name" value="EAL"/>
    <property type="match status" value="1"/>
</dbReference>
<evidence type="ECO:0000259" key="3">
    <source>
        <dbReference type="PROSITE" id="PS50887"/>
    </source>
</evidence>
<dbReference type="SUPFAM" id="SSF55073">
    <property type="entry name" value="Nucleotide cyclase"/>
    <property type="match status" value="1"/>
</dbReference>
<dbReference type="PANTHER" id="PTHR33121:SF70">
    <property type="entry name" value="SIGNALING PROTEIN YKOW"/>
    <property type="match status" value="1"/>
</dbReference>
<protein>
    <submittedName>
        <fullName evidence="4">Bifunctional diguanylate cyclase/phosphodiesterase</fullName>
    </submittedName>
</protein>
<feature type="domain" description="EAL" evidence="2">
    <location>
        <begin position="421"/>
        <end position="674"/>
    </location>
</feature>
<keyword evidence="1" id="KW-0472">Membrane</keyword>
<dbReference type="Gene3D" id="3.20.20.450">
    <property type="entry name" value="EAL domain"/>
    <property type="match status" value="1"/>
</dbReference>
<dbReference type="NCBIfam" id="TIGR00254">
    <property type="entry name" value="GGDEF"/>
    <property type="match status" value="1"/>
</dbReference>
<evidence type="ECO:0000259" key="2">
    <source>
        <dbReference type="PROSITE" id="PS50883"/>
    </source>
</evidence>
<name>A0A941EA57_9ACTN</name>
<dbReference type="EMBL" id="JAGSOH010000023">
    <property type="protein sequence ID" value="MBR7826823.1"/>
    <property type="molecule type" value="Genomic_DNA"/>
</dbReference>
<sequence length="699" mass="76113">MARWRAFWSDPTLRARAYLAAVISAGFFALLGAAVTKLDHVTVQHSRMHVPPAVMWLLVALVVLGEARPVLSRRGTDGASLGLAFGAAIFAVDCWQDAVFAQALAMVFSEVGRRHGWSRLSFNVAQQSVSYAVGGLLFYTLADGGTAIARLSNVLGPARVASLMLAASVVVVVNHVLVWLCVTAVRGVPFGLQLHRDGWRQTRASAAMVCLGPLVVGATVYRAWLLLCLLPAIYVVHGSSTERWEREWESKHDLLTGLPNSRQLRAEGDRALEEAARTRGNAAVLLLDLDRFKDVNDTLGHLTGDQLLRVVASRLSACVGSQGTLARWSGDEFVVLLPRVRSGQDAFAAAHRIAECFTIPFQLEQYTLDLECSIGVAEYPRDAEDFEELLQRADVAMYQAKRSRAGISGYEAERDQNTPDRLALLGDLRRALAGGEIQLHYQPKVSFAAGQVVGFEGLVRWNHATRGPVNPEEFVQLAEQTGLMSTLTSYVVERALAQAAVWWRSGLSVPIAVNVSMRDIHAPNFVASIQEGLEKHGVPAEALQLEITERVLLQDPQRAKATLERLDALGVNLSLDDFGTGYSSLVLLRSVPVREIKIDKSFVARLAHDAEDAAIVRSTVDLAHSLGLKVVAEGVEDEITWQRLAELGCDVAQGWLLAKALPAHEATAWLNRRALSAPPGRAAALAAPRPRPPVRTTRP</sequence>
<feature type="transmembrane region" description="Helical" evidence="1">
    <location>
        <begin position="17"/>
        <end position="38"/>
    </location>
</feature>
<dbReference type="Pfam" id="PF00990">
    <property type="entry name" value="GGDEF"/>
    <property type="match status" value="1"/>
</dbReference>
<feature type="domain" description="GGDEF" evidence="3">
    <location>
        <begin position="280"/>
        <end position="415"/>
    </location>
</feature>
<dbReference type="InterPro" id="IPR001633">
    <property type="entry name" value="EAL_dom"/>
</dbReference>
<evidence type="ECO:0000313" key="5">
    <source>
        <dbReference type="Proteomes" id="UP000676325"/>
    </source>
</evidence>
<feature type="transmembrane region" description="Helical" evidence="1">
    <location>
        <begin position="161"/>
        <end position="185"/>
    </location>
</feature>
<feature type="transmembrane region" description="Helical" evidence="1">
    <location>
        <begin position="50"/>
        <end position="71"/>
    </location>
</feature>
<proteinExistence type="predicted"/>
<evidence type="ECO:0000256" key="1">
    <source>
        <dbReference type="SAM" id="Phobius"/>
    </source>
</evidence>
<evidence type="ECO:0000313" key="4">
    <source>
        <dbReference type="EMBL" id="MBR7826823.1"/>
    </source>
</evidence>
<dbReference type="Pfam" id="PF00563">
    <property type="entry name" value="EAL"/>
    <property type="match status" value="1"/>
</dbReference>
<reference evidence="4" key="1">
    <citation type="submission" date="2021-04" db="EMBL/GenBank/DDBJ databases">
        <title>Genome based classification of Actinospica acidithermotolerans sp. nov., an actinobacterium isolated from an Indonesian hot spring.</title>
        <authorList>
            <person name="Kusuma A.B."/>
            <person name="Putra K.E."/>
            <person name="Nafisah S."/>
            <person name="Loh J."/>
            <person name="Nouioui I."/>
            <person name="Goodfellow M."/>
        </authorList>
    </citation>
    <scope>NUCLEOTIDE SEQUENCE</scope>
    <source>
        <strain evidence="4">MGRD01-02</strain>
    </source>
</reference>